<dbReference type="Proteomes" id="UP000198393">
    <property type="component" value="Unassembled WGS sequence"/>
</dbReference>
<protein>
    <submittedName>
        <fullName evidence="2">Por secretion system C-terminal sorting domain-containing protein</fullName>
    </submittedName>
</protein>
<dbReference type="EMBL" id="FZPD01000001">
    <property type="protein sequence ID" value="SNS60569.1"/>
    <property type="molecule type" value="Genomic_DNA"/>
</dbReference>
<evidence type="ECO:0000259" key="1">
    <source>
        <dbReference type="Pfam" id="PF18962"/>
    </source>
</evidence>
<dbReference type="Pfam" id="PF18962">
    <property type="entry name" value="Por_Secre_tail"/>
    <property type="match status" value="1"/>
</dbReference>
<feature type="domain" description="Secretion system C-terminal sorting" evidence="1">
    <location>
        <begin position="489"/>
        <end position="565"/>
    </location>
</feature>
<keyword evidence="3" id="KW-1185">Reference proteome</keyword>
<dbReference type="PANTHER" id="PTHR43737:SF1">
    <property type="entry name" value="DUF1501 DOMAIN-CONTAINING PROTEIN"/>
    <property type="match status" value="1"/>
</dbReference>
<dbReference type="InterPro" id="IPR010869">
    <property type="entry name" value="DUF1501"/>
</dbReference>
<dbReference type="InterPro" id="IPR026444">
    <property type="entry name" value="Secre_tail"/>
</dbReference>
<evidence type="ECO:0000313" key="2">
    <source>
        <dbReference type="EMBL" id="SNS60569.1"/>
    </source>
</evidence>
<gene>
    <name evidence="2" type="ORF">SAMN05421640_0839</name>
</gene>
<accession>A0A239FUR4</accession>
<evidence type="ECO:0000313" key="3">
    <source>
        <dbReference type="Proteomes" id="UP000198393"/>
    </source>
</evidence>
<name>A0A239FUR4_EKHLU</name>
<sequence length="567" mass="62884">MKRRNFLKKIGFAAGAPIAFQGVPLKLLGSHQDIQNLAAQSDNDRVLIILQLHGGNDGLNTIIPIANYDEYYSRRANIAIPHKVGNRTLIPLDSTVASEEQVGLHPDMHDFKRLYDTGKAAVFQGVSYENNNGSHFRGRDIWFMGGDADDYFSSGWVGRYLGKEYEPLTYPTDFPTEEMPDPLALEMGNDVSLLFHQDGNIPTSISLGSSPGNLANLIEQLEGFVDEGVDPRGTPPAFLNNSPYGKEMDWILGLEDKSETYIKRLAEIYDSASETSVSYPEAYPFNAPEGSKRNPLSTQLQLVARLLEGGVKTKVFLVKMGGFDTHASQVEAYDPTMGIHSALLYHISSAMAAFQKDLRSRGLEDRVLTISMSEFGRRIGSNGSYGSDHGTGGPVMMFGLGVKPGIYGTVPDVSRGNVGMQFDYRQIYANILHEWMGVEKSVISNDIFFRDFIDGPNPEGGNYEPMDLIKEVILGEKDYVKAKYKIESVYPNPASSYTQAKILVNNYQDVNVQLINVRGSIVSQINRRVAPGTHTFSFMLNGLSPGFYFIKAKSEMLDDTKRLMVRK</sequence>
<dbReference type="NCBIfam" id="TIGR04183">
    <property type="entry name" value="Por_Secre_tail"/>
    <property type="match status" value="1"/>
</dbReference>
<dbReference type="AlphaFoldDB" id="A0A239FUR4"/>
<dbReference type="OrthoDB" id="9779968at2"/>
<reference evidence="2 3" key="1">
    <citation type="submission" date="2017-06" db="EMBL/GenBank/DDBJ databases">
        <authorList>
            <person name="Kim H.J."/>
            <person name="Triplett B.A."/>
        </authorList>
    </citation>
    <scope>NUCLEOTIDE SEQUENCE [LARGE SCALE GENOMIC DNA]</scope>
    <source>
        <strain evidence="2 3">DSM 19307</strain>
    </source>
</reference>
<dbReference type="Pfam" id="PF07394">
    <property type="entry name" value="DUF1501"/>
    <property type="match status" value="1"/>
</dbReference>
<proteinExistence type="predicted"/>
<dbReference type="PANTHER" id="PTHR43737">
    <property type="entry name" value="BLL7424 PROTEIN"/>
    <property type="match status" value="1"/>
</dbReference>
<organism evidence="2 3">
    <name type="scientific">Ekhidna lutea</name>
    <dbReference type="NCBI Taxonomy" id="447679"/>
    <lineage>
        <taxon>Bacteria</taxon>
        <taxon>Pseudomonadati</taxon>
        <taxon>Bacteroidota</taxon>
        <taxon>Cytophagia</taxon>
        <taxon>Cytophagales</taxon>
        <taxon>Reichenbachiellaceae</taxon>
        <taxon>Ekhidna</taxon>
    </lineage>
</organism>
<dbReference type="RefSeq" id="WP_089355580.1">
    <property type="nucleotide sequence ID" value="NZ_FZPD01000001.1"/>
</dbReference>